<evidence type="ECO:0000313" key="2">
    <source>
        <dbReference type="EMBL" id="EYF00616.1"/>
    </source>
</evidence>
<keyword evidence="3" id="KW-1185">Reference proteome</keyword>
<evidence type="ECO:0000313" key="3">
    <source>
        <dbReference type="Proteomes" id="UP000019678"/>
    </source>
</evidence>
<evidence type="ECO:0000256" key="1">
    <source>
        <dbReference type="SAM" id="MobiDB-lite"/>
    </source>
</evidence>
<accession>A0A017SWE2</accession>
<organism evidence="2 3">
    <name type="scientific">Chondromyces apiculatus DSM 436</name>
    <dbReference type="NCBI Taxonomy" id="1192034"/>
    <lineage>
        <taxon>Bacteria</taxon>
        <taxon>Pseudomonadati</taxon>
        <taxon>Myxococcota</taxon>
        <taxon>Polyangia</taxon>
        <taxon>Polyangiales</taxon>
        <taxon>Polyangiaceae</taxon>
        <taxon>Chondromyces</taxon>
    </lineage>
</organism>
<name>A0A017SWE2_9BACT</name>
<gene>
    <name evidence="2" type="ORF">CAP_0431</name>
</gene>
<proteinExistence type="predicted"/>
<feature type="region of interest" description="Disordered" evidence="1">
    <location>
        <begin position="1"/>
        <end position="26"/>
    </location>
</feature>
<dbReference type="EMBL" id="ASRX01000104">
    <property type="protein sequence ID" value="EYF00616.1"/>
    <property type="molecule type" value="Genomic_DNA"/>
</dbReference>
<comment type="caution">
    <text evidence="2">The sequence shown here is derived from an EMBL/GenBank/DDBJ whole genome shotgun (WGS) entry which is preliminary data.</text>
</comment>
<dbReference type="Proteomes" id="UP000019678">
    <property type="component" value="Unassembled WGS sequence"/>
</dbReference>
<protein>
    <submittedName>
        <fullName evidence="2">Uncharacterized protein</fullName>
    </submittedName>
</protein>
<sequence>MVFLQARQAPSRLSRPSRPSRPSRQRATAALFNEEHRGRNGVSAGGWRWIHLLASC</sequence>
<reference evidence="2 3" key="1">
    <citation type="submission" date="2013-05" db="EMBL/GenBank/DDBJ databases">
        <title>Genome assembly of Chondromyces apiculatus DSM 436.</title>
        <authorList>
            <person name="Sharma G."/>
            <person name="Khatri I."/>
            <person name="Kaur C."/>
            <person name="Mayilraj S."/>
            <person name="Subramanian S."/>
        </authorList>
    </citation>
    <scope>NUCLEOTIDE SEQUENCE [LARGE SCALE GENOMIC DNA]</scope>
    <source>
        <strain evidence="2 3">DSM 436</strain>
    </source>
</reference>
<dbReference type="STRING" id="1192034.CAP_0431"/>
<dbReference type="AlphaFoldDB" id="A0A017SWE2"/>